<gene>
    <name evidence="4" type="ORF">I5677_14190</name>
</gene>
<dbReference type="InterPro" id="IPR001296">
    <property type="entry name" value="Glyco_trans_1"/>
</dbReference>
<dbReference type="Proteomes" id="UP000623269">
    <property type="component" value="Unassembled WGS sequence"/>
</dbReference>
<evidence type="ECO:0000256" key="1">
    <source>
        <dbReference type="ARBA" id="ARBA00022679"/>
    </source>
</evidence>
<comment type="caution">
    <text evidence="4">The sequence shown here is derived from an EMBL/GenBank/DDBJ whole genome shotgun (WGS) entry which is preliminary data.</text>
</comment>
<dbReference type="AlphaFoldDB" id="A0A8J7H4T4"/>
<dbReference type="GO" id="GO:0016757">
    <property type="term" value="F:glycosyltransferase activity"/>
    <property type="evidence" value="ECO:0007669"/>
    <property type="project" value="InterPro"/>
</dbReference>
<proteinExistence type="predicted"/>
<dbReference type="Gene3D" id="3.40.50.2000">
    <property type="entry name" value="Glycogen Phosphorylase B"/>
    <property type="match status" value="2"/>
</dbReference>
<feature type="domain" description="Glycosyl transferase family 1" evidence="2">
    <location>
        <begin position="183"/>
        <end position="343"/>
    </location>
</feature>
<evidence type="ECO:0000313" key="5">
    <source>
        <dbReference type="Proteomes" id="UP000623269"/>
    </source>
</evidence>
<evidence type="ECO:0000259" key="3">
    <source>
        <dbReference type="Pfam" id="PF13439"/>
    </source>
</evidence>
<reference evidence="4" key="1">
    <citation type="submission" date="2020-12" db="EMBL/GenBank/DDBJ databases">
        <title>M. sibirica DSM 26468T genome.</title>
        <authorList>
            <person name="Thieme N."/>
            <person name="Rettenmaier R."/>
            <person name="Zverlov V."/>
            <person name="Liebl W."/>
        </authorList>
    </citation>
    <scope>NUCLEOTIDE SEQUENCE</scope>
    <source>
        <strain evidence="4">DSM 26468</strain>
    </source>
</reference>
<evidence type="ECO:0000259" key="2">
    <source>
        <dbReference type="Pfam" id="PF00534"/>
    </source>
</evidence>
<dbReference type="GO" id="GO:0009103">
    <property type="term" value="P:lipopolysaccharide biosynthetic process"/>
    <property type="evidence" value="ECO:0007669"/>
    <property type="project" value="TreeGrafter"/>
</dbReference>
<keyword evidence="5" id="KW-1185">Reference proteome</keyword>
<dbReference type="RefSeq" id="WP_197662292.1">
    <property type="nucleotide sequence ID" value="NZ_JAEAGR010000016.1"/>
</dbReference>
<organism evidence="4 5">
    <name type="scientific">Mobilitalea sibirica</name>
    <dbReference type="NCBI Taxonomy" id="1462919"/>
    <lineage>
        <taxon>Bacteria</taxon>
        <taxon>Bacillati</taxon>
        <taxon>Bacillota</taxon>
        <taxon>Clostridia</taxon>
        <taxon>Lachnospirales</taxon>
        <taxon>Lachnospiraceae</taxon>
        <taxon>Mobilitalea</taxon>
    </lineage>
</organism>
<dbReference type="SUPFAM" id="SSF53756">
    <property type="entry name" value="UDP-Glycosyltransferase/glycogen phosphorylase"/>
    <property type="match status" value="1"/>
</dbReference>
<dbReference type="PANTHER" id="PTHR46401">
    <property type="entry name" value="GLYCOSYLTRANSFERASE WBBK-RELATED"/>
    <property type="match status" value="1"/>
</dbReference>
<dbReference type="PANTHER" id="PTHR46401:SF2">
    <property type="entry name" value="GLYCOSYLTRANSFERASE WBBK-RELATED"/>
    <property type="match status" value="1"/>
</dbReference>
<dbReference type="EMBL" id="JAEAGR010000016">
    <property type="protein sequence ID" value="MBH1942047.1"/>
    <property type="molecule type" value="Genomic_DNA"/>
</dbReference>
<dbReference type="InterPro" id="IPR028098">
    <property type="entry name" value="Glyco_trans_4-like_N"/>
</dbReference>
<dbReference type="Pfam" id="PF13439">
    <property type="entry name" value="Glyco_transf_4"/>
    <property type="match status" value="1"/>
</dbReference>
<keyword evidence="1" id="KW-0808">Transferase</keyword>
<name>A0A8J7H4T4_9FIRM</name>
<feature type="domain" description="Glycosyltransferase subfamily 4-like N-terminal" evidence="3">
    <location>
        <begin position="25"/>
        <end position="164"/>
    </location>
</feature>
<protein>
    <submittedName>
        <fullName evidence="4">Glycosyltransferase</fullName>
    </submittedName>
</protein>
<sequence length="369" mass="42735">MIKVCHVTSAHNRYDVRIFEKQCVSLAQNGFNISLLVNDDLQDEIKKGVKIISSKFRPRNRIDRFINSRNKLYKKAIELDADIYHLHDPDLLLLGSKLLKLNKKVIFDSHEDVPETIMEKHWIPSVYRRLIKFIYCKYEKVSLKQYTALVSVTPHIVERLTKINPKTIMITNYPIVNENEVINKNTENYICFTGGISEQWNHEIVLDAITHIDNIRYIIAGSGSETYINKLKSHPAWNKVDYLGLLPFSEVKKIFTRSLAGIALNWSLQAGNIGTLGNTKLFEYMEAKLPVICTNYKLWREIINKNNCGIVVNPNNSNEVKEAINYIIKNTKESEDMGNNGRDAVLNEFNWKTQEKILIKMYLEILSEK</sequence>
<dbReference type="Pfam" id="PF00534">
    <property type="entry name" value="Glycos_transf_1"/>
    <property type="match status" value="1"/>
</dbReference>
<evidence type="ECO:0000313" key="4">
    <source>
        <dbReference type="EMBL" id="MBH1942047.1"/>
    </source>
</evidence>
<accession>A0A8J7H4T4</accession>